<name>A0ABT1Y7Z8_9FIRM</name>
<evidence type="ECO:0000313" key="2">
    <source>
        <dbReference type="EMBL" id="MCR6547011.1"/>
    </source>
</evidence>
<dbReference type="EMBL" id="JANPWE010000016">
    <property type="protein sequence ID" value="MCR6547011.1"/>
    <property type="molecule type" value="Genomic_DNA"/>
</dbReference>
<dbReference type="RefSeq" id="WP_257914177.1">
    <property type="nucleotide sequence ID" value="NZ_JANPWE010000016.1"/>
</dbReference>
<dbReference type="InterPro" id="IPR012437">
    <property type="entry name" value="DUF1638"/>
</dbReference>
<evidence type="ECO:0000259" key="1">
    <source>
        <dbReference type="Pfam" id="PF07796"/>
    </source>
</evidence>
<proteinExistence type="predicted"/>
<sequence>MSNIIVACGTLKIPLEKAIEALHEDERPDIIYLPAIMHLYPDKLSAAINGLLASFKGIYSGIIVVYGKCAYRIDEIVNQHGAIRVPGELCYAMYVGEDIYREMLKKVPGTYFLTDDVCRNFNKLVVEPLDWKERPRIKEMMLRNYQRVVYLDVMEDNSLDKKAREIADFLNLPLEIQRIGSKNFETLIRQTLKEIKQFPKSNGGKLCLTEK</sequence>
<dbReference type="Proteomes" id="UP001524944">
    <property type="component" value="Unassembled WGS sequence"/>
</dbReference>
<organism evidence="2 3">
    <name type="scientific">Dehalobacterium formicoaceticum</name>
    <dbReference type="NCBI Taxonomy" id="51515"/>
    <lineage>
        <taxon>Bacteria</taxon>
        <taxon>Bacillati</taxon>
        <taxon>Bacillota</taxon>
        <taxon>Clostridia</taxon>
        <taxon>Eubacteriales</taxon>
        <taxon>Peptococcaceae</taxon>
        <taxon>Dehalobacterium</taxon>
    </lineage>
</organism>
<comment type="caution">
    <text evidence="2">The sequence shown here is derived from an EMBL/GenBank/DDBJ whole genome shotgun (WGS) entry which is preliminary data.</text>
</comment>
<protein>
    <submittedName>
        <fullName evidence="2">DUF1638 domain-containing protein</fullName>
    </submittedName>
</protein>
<reference evidence="2 3" key="1">
    <citation type="submission" date="2022-08" db="EMBL/GenBank/DDBJ databases">
        <title>Proteogenomics of the novel Dehalobacterium formicoaceticum strain EZ94 highlights a key role of methyltransferases during anaerobic dichloromethane degradation.</title>
        <authorList>
            <person name="Wasmund K."/>
        </authorList>
    </citation>
    <scope>NUCLEOTIDE SEQUENCE [LARGE SCALE GENOMIC DNA]</scope>
    <source>
        <strain evidence="2 3">EZ94</strain>
    </source>
</reference>
<accession>A0ABT1Y7Z8</accession>
<keyword evidence="3" id="KW-1185">Reference proteome</keyword>
<feature type="domain" description="DUF1638" evidence="1">
    <location>
        <begin position="33"/>
        <end position="187"/>
    </location>
</feature>
<dbReference type="Pfam" id="PF07796">
    <property type="entry name" value="DUF1638"/>
    <property type="match status" value="1"/>
</dbReference>
<evidence type="ECO:0000313" key="3">
    <source>
        <dbReference type="Proteomes" id="UP001524944"/>
    </source>
</evidence>
<gene>
    <name evidence="2" type="ORF">NVS47_16095</name>
</gene>